<sequence>MADLLIASRCKPVGAGLGIPRTMGMRSYSYTPIPDVRAIEASMLGFQSVSARKMPHPALHAGNGFEYQESTITDTALTSEPVEFEPEIKVDLNIKFKKSPSASGSVRIADVLGMLILQNRLLGSRAGEAERSEVGSEMYHIGEMICWAKMRKEQFDAILLLACSQLFTNQSSLPGL</sequence>
<keyword evidence="2" id="KW-1185">Reference proteome</keyword>
<reference evidence="1" key="1">
    <citation type="submission" date="2018-04" db="EMBL/GenBank/DDBJ databases">
        <title>Whole genome sequencing of Hypsizygus marmoreus.</title>
        <authorList>
            <person name="Choi I.-G."/>
            <person name="Min B."/>
            <person name="Kim J.-G."/>
            <person name="Kim S."/>
            <person name="Oh Y.-L."/>
            <person name="Kong W.-S."/>
            <person name="Park H."/>
            <person name="Jeong J."/>
            <person name="Song E.-S."/>
        </authorList>
    </citation>
    <scope>NUCLEOTIDE SEQUENCE [LARGE SCALE GENOMIC DNA]</scope>
    <source>
        <strain evidence="1">51987-8</strain>
    </source>
</reference>
<protein>
    <submittedName>
        <fullName evidence="1">Uncharacterized protein</fullName>
    </submittedName>
</protein>
<dbReference type="Proteomes" id="UP000076154">
    <property type="component" value="Unassembled WGS sequence"/>
</dbReference>
<name>A0A369JTJ2_HYPMA</name>
<dbReference type="EMBL" id="LUEZ02000048">
    <property type="protein sequence ID" value="RDB23013.1"/>
    <property type="molecule type" value="Genomic_DNA"/>
</dbReference>
<comment type="caution">
    <text evidence="1">The sequence shown here is derived from an EMBL/GenBank/DDBJ whole genome shotgun (WGS) entry which is preliminary data.</text>
</comment>
<dbReference type="InParanoid" id="A0A369JTJ2"/>
<proteinExistence type="predicted"/>
<dbReference type="AlphaFoldDB" id="A0A369JTJ2"/>
<gene>
    <name evidence="1" type="ORF">Hypma_009764</name>
</gene>
<evidence type="ECO:0000313" key="2">
    <source>
        <dbReference type="Proteomes" id="UP000076154"/>
    </source>
</evidence>
<evidence type="ECO:0000313" key="1">
    <source>
        <dbReference type="EMBL" id="RDB23013.1"/>
    </source>
</evidence>
<organism evidence="1 2">
    <name type="scientific">Hypsizygus marmoreus</name>
    <name type="common">White beech mushroom</name>
    <name type="synonym">Agaricus marmoreus</name>
    <dbReference type="NCBI Taxonomy" id="39966"/>
    <lineage>
        <taxon>Eukaryota</taxon>
        <taxon>Fungi</taxon>
        <taxon>Dikarya</taxon>
        <taxon>Basidiomycota</taxon>
        <taxon>Agaricomycotina</taxon>
        <taxon>Agaricomycetes</taxon>
        <taxon>Agaricomycetidae</taxon>
        <taxon>Agaricales</taxon>
        <taxon>Tricholomatineae</taxon>
        <taxon>Lyophyllaceae</taxon>
        <taxon>Hypsizygus</taxon>
    </lineage>
</organism>
<accession>A0A369JTJ2</accession>